<dbReference type="Gene3D" id="1.10.10.10">
    <property type="entry name" value="Winged helix-like DNA-binding domain superfamily/Winged helix DNA-binding domain"/>
    <property type="match status" value="1"/>
</dbReference>
<feature type="domain" description="Fork-head" evidence="4">
    <location>
        <begin position="149"/>
        <end position="199"/>
    </location>
</feature>
<evidence type="ECO:0000313" key="6">
    <source>
        <dbReference type="Proteomes" id="UP000298663"/>
    </source>
</evidence>
<feature type="DNA-binding region" description="Fork-head" evidence="2">
    <location>
        <begin position="149"/>
        <end position="199"/>
    </location>
</feature>
<dbReference type="GO" id="GO:0000981">
    <property type="term" value="F:DNA-binding transcription factor activity, RNA polymerase II-specific"/>
    <property type="evidence" value="ECO:0007669"/>
    <property type="project" value="TreeGrafter"/>
</dbReference>
<dbReference type="PROSITE" id="PS00657">
    <property type="entry name" value="FORK_HEAD_1"/>
    <property type="match status" value="1"/>
</dbReference>
<comment type="subcellular location">
    <subcellularLocation>
        <location evidence="2">Nucleus</location>
    </subcellularLocation>
</comment>
<dbReference type="InterPro" id="IPR036388">
    <property type="entry name" value="WH-like_DNA-bd_sf"/>
</dbReference>
<dbReference type="GO" id="GO:0030154">
    <property type="term" value="P:cell differentiation"/>
    <property type="evidence" value="ECO:0007669"/>
    <property type="project" value="TreeGrafter"/>
</dbReference>
<dbReference type="OrthoDB" id="5876464at2759"/>
<dbReference type="SMART" id="SM00339">
    <property type="entry name" value="FH"/>
    <property type="match status" value="1"/>
</dbReference>
<reference evidence="5 6" key="1">
    <citation type="journal article" date="2015" name="Genome Biol.">
        <title>Comparative genomics of Steinernema reveals deeply conserved gene regulatory networks.</title>
        <authorList>
            <person name="Dillman A.R."/>
            <person name="Macchietto M."/>
            <person name="Porter C.F."/>
            <person name="Rogers A."/>
            <person name="Williams B."/>
            <person name="Antoshechkin I."/>
            <person name="Lee M.M."/>
            <person name="Goodwin Z."/>
            <person name="Lu X."/>
            <person name="Lewis E.E."/>
            <person name="Goodrich-Blair H."/>
            <person name="Stock S.P."/>
            <person name="Adams B.J."/>
            <person name="Sternberg P.W."/>
            <person name="Mortazavi A."/>
        </authorList>
    </citation>
    <scope>NUCLEOTIDE SEQUENCE [LARGE SCALE GENOMIC DNA]</scope>
    <source>
        <strain evidence="5 6">ALL</strain>
    </source>
</reference>
<feature type="compositionally biased region" description="Basic residues" evidence="3">
    <location>
        <begin position="274"/>
        <end position="288"/>
    </location>
</feature>
<keyword evidence="2" id="KW-0539">Nucleus</keyword>
<proteinExistence type="predicted"/>
<dbReference type="PANTHER" id="PTHR11829">
    <property type="entry name" value="FORKHEAD BOX PROTEIN"/>
    <property type="match status" value="1"/>
</dbReference>
<dbReference type="GO" id="GO:0005634">
    <property type="term" value="C:nucleus"/>
    <property type="evidence" value="ECO:0007669"/>
    <property type="project" value="UniProtKB-SubCell"/>
</dbReference>
<dbReference type="InterPro" id="IPR018122">
    <property type="entry name" value="TF_fork_head_CS_1"/>
</dbReference>
<sequence>MNPFMIGGNAPYAPAPTYVADSAAAPANMYQQVTGQGMLDYTSSMLPSYAAASFNPLQYTYNSSLIGGYPYTPAANLDQNSYSAPAYATRASEAQKSQQSALVQHGFTPSSQSNISSGDLSDEPLSGDHMLTTAEVRKIRKMGGYGPAKPPYSYISLITMAILESDKKQLTLNDIYNFITDLFPYYRDHQQRSAGGDFRTLKITILSKSKRSDGRTRSATRLVSTTASSASLGLRTSREKAASGPSTTFAATCLRMAVSSAARSASNSKENRGKQNRRLRAPRPTRIS</sequence>
<dbReference type="GO" id="GO:0009653">
    <property type="term" value="P:anatomical structure morphogenesis"/>
    <property type="evidence" value="ECO:0007669"/>
    <property type="project" value="TreeGrafter"/>
</dbReference>
<feature type="compositionally biased region" description="Polar residues" evidence="3">
    <location>
        <begin position="98"/>
        <end position="119"/>
    </location>
</feature>
<dbReference type="InterPro" id="IPR050211">
    <property type="entry name" value="FOX_domain-containing"/>
</dbReference>
<organism evidence="5 6">
    <name type="scientific">Steinernema carpocapsae</name>
    <name type="common">Entomopathogenic nematode</name>
    <dbReference type="NCBI Taxonomy" id="34508"/>
    <lineage>
        <taxon>Eukaryota</taxon>
        <taxon>Metazoa</taxon>
        <taxon>Ecdysozoa</taxon>
        <taxon>Nematoda</taxon>
        <taxon>Chromadorea</taxon>
        <taxon>Rhabditida</taxon>
        <taxon>Tylenchina</taxon>
        <taxon>Panagrolaimomorpha</taxon>
        <taxon>Strongyloidoidea</taxon>
        <taxon>Steinernematidae</taxon>
        <taxon>Steinernema</taxon>
    </lineage>
</organism>
<dbReference type="EMBL" id="AZBU02000003">
    <property type="protein sequence ID" value="TKR87003.1"/>
    <property type="molecule type" value="Genomic_DNA"/>
</dbReference>
<feature type="region of interest" description="Disordered" evidence="3">
    <location>
        <begin position="98"/>
        <end position="127"/>
    </location>
</feature>
<accession>A0A4U5NUZ5</accession>
<protein>
    <recommendedName>
        <fullName evidence="4">Fork-head domain-containing protein</fullName>
    </recommendedName>
</protein>
<keyword evidence="1 2" id="KW-0238">DNA-binding</keyword>
<dbReference type="PROSITE" id="PS50039">
    <property type="entry name" value="FORK_HEAD_3"/>
    <property type="match status" value="1"/>
</dbReference>
<dbReference type="STRING" id="34508.A0A4U5NUZ5"/>
<evidence type="ECO:0000256" key="2">
    <source>
        <dbReference type="PROSITE-ProRule" id="PRU00089"/>
    </source>
</evidence>
<dbReference type="Pfam" id="PF00250">
    <property type="entry name" value="Forkhead"/>
    <property type="match status" value="1"/>
</dbReference>
<gene>
    <name evidence="5" type="ORF">L596_011486</name>
</gene>
<dbReference type="PRINTS" id="PR00053">
    <property type="entry name" value="FORKHEAD"/>
</dbReference>
<evidence type="ECO:0000259" key="4">
    <source>
        <dbReference type="PROSITE" id="PS50039"/>
    </source>
</evidence>
<evidence type="ECO:0000256" key="1">
    <source>
        <dbReference type="ARBA" id="ARBA00023125"/>
    </source>
</evidence>
<comment type="caution">
    <text evidence="5">The sequence shown here is derived from an EMBL/GenBank/DDBJ whole genome shotgun (WGS) entry which is preliminary data.</text>
</comment>
<dbReference type="SUPFAM" id="SSF46785">
    <property type="entry name" value="Winged helix' DNA-binding domain"/>
    <property type="match status" value="1"/>
</dbReference>
<evidence type="ECO:0000313" key="5">
    <source>
        <dbReference type="EMBL" id="TKR87003.1"/>
    </source>
</evidence>
<dbReference type="InterPro" id="IPR001766">
    <property type="entry name" value="Fork_head_dom"/>
</dbReference>
<keyword evidence="6" id="KW-1185">Reference proteome</keyword>
<evidence type="ECO:0000256" key="3">
    <source>
        <dbReference type="SAM" id="MobiDB-lite"/>
    </source>
</evidence>
<dbReference type="AlphaFoldDB" id="A0A4U5NUZ5"/>
<dbReference type="InterPro" id="IPR036390">
    <property type="entry name" value="WH_DNA-bd_sf"/>
</dbReference>
<dbReference type="GO" id="GO:0000978">
    <property type="term" value="F:RNA polymerase II cis-regulatory region sequence-specific DNA binding"/>
    <property type="evidence" value="ECO:0007669"/>
    <property type="project" value="TreeGrafter"/>
</dbReference>
<dbReference type="PANTHER" id="PTHR11829:SF380">
    <property type="entry name" value="PROTEIN FORK HEAD"/>
    <property type="match status" value="1"/>
</dbReference>
<feature type="region of interest" description="Disordered" evidence="3">
    <location>
        <begin position="261"/>
        <end position="288"/>
    </location>
</feature>
<reference evidence="5 6" key="2">
    <citation type="journal article" date="2019" name="G3 (Bethesda)">
        <title>Hybrid Assembly of the Genome of the Entomopathogenic Nematode Steinernema carpocapsae Identifies the X-Chromosome.</title>
        <authorList>
            <person name="Serra L."/>
            <person name="Macchietto M."/>
            <person name="Macias-Munoz A."/>
            <person name="McGill C.J."/>
            <person name="Rodriguez I.M."/>
            <person name="Rodriguez B."/>
            <person name="Murad R."/>
            <person name="Mortazavi A."/>
        </authorList>
    </citation>
    <scope>NUCLEOTIDE SEQUENCE [LARGE SCALE GENOMIC DNA]</scope>
    <source>
        <strain evidence="5 6">ALL</strain>
    </source>
</reference>
<dbReference type="Proteomes" id="UP000298663">
    <property type="component" value="Unassembled WGS sequence"/>
</dbReference>
<name>A0A4U5NUZ5_STECR</name>